<sequence>MGTQKLLYAFVFSVLIINAGAEMELETEAEPEPSAINADGVVAETYNEDTQPIQIIPRASEVDSVAANVEDAVEAVEKQIALDSEDSTLNQEDKRSNPEPTTTQGISSAPALPQSVPAKHGKSLWAQVKSTADALNVSHCPTMDDFYKGSIHTVSGLKEAKGVTKDIHVLIDSVASTFHSITGCIERLVADLRIAAKLPSKNKHHKDKEGLNSKKPLVLTPEDIASKKKPTVLSPADLINKKKPQVLSPADLINQKKQVVVTPEKVDLDAKPKREVEASAEATSAQPSVQVEQDV</sequence>
<gene>
    <name evidence="3" type="ORF">Ocin01_16474</name>
</gene>
<feature type="chain" id="PRO_5008903729" evidence="2">
    <location>
        <begin position="22"/>
        <end position="295"/>
    </location>
</feature>
<keyword evidence="2" id="KW-0732">Signal</keyword>
<dbReference type="AlphaFoldDB" id="A0A1D2MB32"/>
<accession>A0A1D2MB32</accession>
<feature type="compositionally biased region" description="Polar residues" evidence="1">
    <location>
        <begin position="281"/>
        <end position="295"/>
    </location>
</feature>
<proteinExistence type="predicted"/>
<feature type="compositionally biased region" description="Polar residues" evidence="1">
    <location>
        <begin position="98"/>
        <end position="107"/>
    </location>
</feature>
<evidence type="ECO:0000313" key="3">
    <source>
        <dbReference type="EMBL" id="ODM90208.1"/>
    </source>
</evidence>
<evidence type="ECO:0000313" key="4">
    <source>
        <dbReference type="Proteomes" id="UP000094527"/>
    </source>
</evidence>
<keyword evidence="4" id="KW-1185">Reference proteome</keyword>
<feature type="region of interest" description="Disordered" evidence="1">
    <location>
        <begin position="80"/>
        <end position="120"/>
    </location>
</feature>
<feature type="region of interest" description="Disordered" evidence="1">
    <location>
        <begin position="265"/>
        <end position="295"/>
    </location>
</feature>
<organism evidence="3 4">
    <name type="scientific">Orchesella cincta</name>
    <name type="common">Springtail</name>
    <name type="synonym">Podura cincta</name>
    <dbReference type="NCBI Taxonomy" id="48709"/>
    <lineage>
        <taxon>Eukaryota</taxon>
        <taxon>Metazoa</taxon>
        <taxon>Ecdysozoa</taxon>
        <taxon>Arthropoda</taxon>
        <taxon>Hexapoda</taxon>
        <taxon>Collembola</taxon>
        <taxon>Entomobryomorpha</taxon>
        <taxon>Entomobryoidea</taxon>
        <taxon>Orchesellidae</taxon>
        <taxon>Orchesellinae</taxon>
        <taxon>Orchesella</taxon>
    </lineage>
</organism>
<evidence type="ECO:0000256" key="2">
    <source>
        <dbReference type="SAM" id="SignalP"/>
    </source>
</evidence>
<evidence type="ECO:0000256" key="1">
    <source>
        <dbReference type="SAM" id="MobiDB-lite"/>
    </source>
</evidence>
<dbReference type="Proteomes" id="UP000094527">
    <property type="component" value="Unassembled WGS sequence"/>
</dbReference>
<feature type="signal peptide" evidence="2">
    <location>
        <begin position="1"/>
        <end position="21"/>
    </location>
</feature>
<dbReference type="EMBL" id="LJIJ01002114">
    <property type="protein sequence ID" value="ODM90208.1"/>
    <property type="molecule type" value="Genomic_DNA"/>
</dbReference>
<comment type="caution">
    <text evidence="3">The sequence shown here is derived from an EMBL/GenBank/DDBJ whole genome shotgun (WGS) entry which is preliminary data.</text>
</comment>
<reference evidence="3 4" key="1">
    <citation type="journal article" date="2016" name="Genome Biol. Evol.">
        <title>Gene Family Evolution Reflects Adaptation to Soil Environmental Stressors in the Genome of the Collembolan Orchesella cincta.</title>
        <authorList>
            <person name="Faddeeva-Vakhrusheva A."/>
            <person name="Derks M.F."/>
            <person name="Anvar S.Y."/>
            <person name="Agamennone V."/>
            <person name="Suring W."/>
            <person name="Smit S."/>
            <person name="van Straalen N.M."/>
            <person name="Roelofs D."/>
        </authorList>
    </citation>
    <scope>NUCLEOTIDE SEQUENCE [LARGE SCALE GENOMIC DNA]</scope>
    <source>
        <tissue evidence="3">Mixed pool</tissue>
    </source>
</reference>
<name>A0A1D2MB32_ORCCI</name>
<feature type="compositionally biased region" description="Basic and acidic residues" evidence="1">
    <location>
        <begin position="265"/>
        <end position="277"/>
    </location>
</feature>
<protein>
    <submittedName>
        <fullName evidence="3">Guanine-nucleotide exchange factor YEL1</fullName>
    </submittedName>
</protein>